<dbReference type="SUPFAM" id="SSF103481">
    <property type="entry name" value="Multidrug resistance efflux transporter EmrE"/>
    <property type="match status" value="1"/>
</dbReference>
<feature type="transmembrane region" description="Helical" evidence="6">
    <location>
        <begin position="156"/>
        <end position="176"/>
    </location>
</feature>
<dbReference type="GO" id="GO:0016020">
    <property type="term" value="C:membrane"/>
    <property type="evidence" value="ECO:0007669"/>
    <property type="project" value="UniProtKB-SubCell"/>
</dbReference>
<organism evidence="7 8">
    <name type="scientific">Lunasporangiospora selenospora</name>
    <dbReference type="NCBI Taxonomy" id="979761"/>
    <lineage>
        <taxon>Eukaryota</taxon>
        <taxon>Fungi</taxon>
        <taxon>Fungi incertae sedis</taxon>
        <taxon>Mucoromycota</taxon>
        <taxon>Mortierellomycotina</taxon>
        <taxon>Mortierellomycetes</taxon>
        <taxon>Mortierellales</taxon>
        <taxon>Mortierellaceae</taxon>
        <taxon>Lunasporangiospora</taxon>
    </lineage>
</organism>
<evidence type="ECO:0000256" key="2">
    <source>
        <dbReference type="ARBA" id="ARBA00022692"/>
    </source>
</evidence>
<dbReference type="Pfam" id="PF05653">
    <property type="entry name" value="Mg_trans_NIPA"/>
    <property type="match status" value="1"/>
</dbReference>
<sequence length="242" mass="26434">MDEFPEINIHSYIGVIIAITGNILISVALNIQKYAHNQLLQPTANPQHDFKSVQPIGPQANGQHQSLPNRRGYDPDNRFQANPPESDGEVPECGYQSSRNSISSSRRGSDLFRPVNRNGDTTGQSDSVSKTLLPDGDHFYESTDGSSDMQYLRSRAWWTGMTLMILGECGNFLAYGYAQASIIAPLGTVALISNVILAPLILHESFRRRDLLGVMAAVIGTVVVVVNSKESDIQASENRACA</sequence>
<keyword evidence="2 6" id="KW-0812">Transmembrane</keyword>
<evidence type="ECO:0000256" key="3">
    <source>
        <dbReference type="ARBA" id="ARBA00022989"/>
    </source>
</evidence>
<reference evidence="7" key="1">
    <citation type="journal article" date="2020" name="Fungal Divers.">
        <title>Resolving the Mortierellaceae phylogeny through synthesis of multi-gene phylogenetics and phylogenomics.</title>
        <authorList>
            <person name="Vandepol N."/>
            <person name="Liber J."/>
            <person name="Desiro A."/>
            <person name="Na H."/>
            <person name="Kennedy M."/>
            <person name="Barry K."/>
            <person name="Grigoriev I.V."/>
            <person name="Miller A.N."/>
            <person name="O'Donnell K."/>
            <person name="Stajich J.E."/>
            <person name="Bonito G."/>
        </authorList>
    </citation>
    <scope>NUCLEOTIDE SEQUENCE</scope>
    <source>
        <strain evidence="7">KOD1015</strain>
    </source>
</reference>
<feature type="transmembrane region" description="Helical" evidence="6">
    <location>
        <begin position="12"/>
        <end position="31"/>
    </location>
</feature>
<feature type="region of interest" description="Disordered" evidence="5">
    <location>
        <begin position="45"/>
        <end position="134"/>
    </location>
</feature>
<evidence type="ECO:0000313" key="7">
    <source>
        <dbReference type="EMBL" id="KAF9585038.1"/>
    </source>
</evidence>
<gene>
    <name evidence="7" type="ORF">BGW38_004167</name>
</gene>
<feature type="compositionally biased region" description="Low complexity" evidence="5">
    <location>
        <begin position="97"/>
        <end position="106"/>
    </location>
</feature>
<dbReference type="Proteomes" id="UP000780801">
    <property type="component" value="Unassembled WGS sequence"/>
</dbReference>
<feature type="transmembrane region" description="Helical" evidence="6">
    <location>
        <begin position="182"/>
        <end position="202"/>
    </location>
</feature>
<evidence type="ECO:0000256" key="1">
    <source>
        <dbReference type="ARBA" id="ARBA00004141"/>
    </source>
</evidence>
<comment type="caution">
    <text evidence="7">The sequence shown here is derived from an EMBL/GenBank/DDBJ whole genome shotgun (WGS) entry which is preliminary data.</text>
</comment>
<evidence type="ECO:0000256" key="4">
    <source>
        <dbReference type="ARBA" id="ARBA00023136"/>
    </source>
</evidence>
<evidence type="ECO:0000256" key="6">
    <source>
        <dbReference type="SAM" id="Phobius"/>
    </source>
</evidence>
<dbReference type="InterPro" id="IPR037185">
    <property type="entry name" value="EmrE-like"/>
</dbReference>
<proteinExistence type="predicted"/>
<dbReference type="AlphaFoldDB" id="A0A9P6KHF7"/>
<dbReference type="PANTHER" id="PTHR12570">
    <property type="match status" value="1"/>
</dbReference>
<accession>A0A9P6KHF7</accession>
<dbReference type="OrthoDB" id="165382at2759"/>
<comment type="subcellular location">
    <subcellularLocation>
        <location evidence="1">Membrane</location>
        <topology evidence="1">Multi-pass membrane protein</topology>
    </subcellularLocation>
</comment>
<keyword evidence="3 6" id="KW-1133">Transmembrane helix</keyword>
<dbReference type="InterPro" id="IPR008521">
    <property type="entry name" value="Mg_trans_NIPA"/>
</dbReference>
<dbReference type="GO" id="GO:0015095">
    <property type="term" value="F:magnesium ion transmembrane transporter activity"/>
    <property type="evidence" value="ECO:0007669"/>
    <property type="project" value="InterPro"/>
</dbReference>
<evidence type="ECO:0000256" key="5">
    <source>
        <dbReference type="SAM" id="MobiDB-lite"/>
    </source>
</evidence>
<feature type="transmembrane region" description="Helical" evidence="6">
    <location>
        <begin position="211"/>
        <end position="228"/>
    </location>
</feature>
<name>A0A9P6KHF7_9FUNG</name>
<dbReference type="EMBL" id="JAABOA010000269">
    <property type="protein sequence ID" value="KAF9585038.1"/>
    <property type="molecule type" value="Genomic_DNA"/>
</dbReference>
<dbReference type="PANTHER" id="PTHR12570:SF65">
    <property type="entry name" value="MAGNESIUM TRANSPORTER NIPA9-RELATED"/>
    <property type="match status" value="1"/>
</dbReference>
<keyword evidence="8" id="KW-1185">Reference proteome</keyword>
<evidence type="ECO:0000313" key="8">
    <source>
        <dbReference type="Proteomes" id="UP000780801"/>
    </source>
</evidence>
<protein>
    <submittedName>
        <fullName evidence="7">Uncharacterized protein</fullName>
    </submittedName>
</protein>
<feature type="compositionally biased region" description="Polar residues" evidence="5">
    <location>
        <begin position="118"/>
        <end position="130"/>
    </location>
</feature>
<keyword evidence="4 6" id="KW-0472">Membrane</keyword>